<evidence type="ECO:0000313" key="1">
    <source>
        <dbReference type="EMBL" id="KAI5680985.1"/>
    </source>
</evidence>
<organism evidence="1 2">
    <name type="scientific">Catharanthus roseus</name>
    <name type="common">Madagascar periwinkle</name>
    <name type="synonym">Vinca rosea</name>
    <dbReference type="NCBI Taxonomy" id="4058"/>
    <lineage>
        <taxon>Eukaryota</taxon>
        <taxon>Viridiplantae</taxon>
        <taxon>Streptophyta</taxon>
        <taxon>Embryophyta</taxon>
        <taxon>Tracheophyta</taxon>
        <taxon>Spermatophyta</taxon>
        <taxon>Magnoliopsida</taxon>
        <taxon>eudicotyledons</taxon>
        <taxon>Gunneridae</taxon>
        <taxon>Pentapetalae</taxon>
        <taxon>asterids</taxon>
        <taxon>lamiids</taxon>
        <taxon>Gentianales</taxon>
        <taxon>Apocynaceae</taxon>
        <taxon>Rauvolfioideae</taxon>
        <taxon>Vinceae</taxon>
        <taxon>Catharanthinae</taxon>
        <taxon>Catharanthus</taxon>
    </lineage>
</organism>
<proteinExistence type="predicted"/>
<name>A0ACC0C7V7_CATRO</name>
<sequence length="322" mass="35465">MEMKKNMKLVFLFLLCIIHLSTAQLRVGFYNRSCPKAETIIRQVVERRFRTDRSITAAFLRMHFHDCFVRGCDASILIDSTRSTSSEKDAGPNLTVRGFDIIDEAKKILEATCPSTVSCADVITLATRDAVALAGGPAYSVPTGRRDGLASDSSEVNLPGPTLAVSDAAGFFTAKGFTLKDMVVLLGAHTVGVAHCSFFEGNMLPDTTMDPKLAAKLSNTCRTGRRLNRDPTAFLDQRTSFVFDNQFYNQIKSKKGIMQIDQELAFDRLSATLVSRLAANATLFRQSFANAIVKLGNLEVLFGTSGEIRRNCRVFNPRRTSP</sequence>
<dbReference type="EMBL" id="CM044701">
    <property type="protein sequence ID" value="KAI5680985.1"/>
    <property type="molecule type" value="Genomic_DNA"/>
</dbReference>
<evidence type="ECO:0000313" key="2">
    <source>
        <dbReference type="Proteomes" id="UP001060085"/>
    </source>
</evidence>
<comment type="caution">
    <text evidence="1">The sequence shown here is derived from an EMBL/GenBank/DDBJ whole genome shotgun (WGS) entry which is preliminary data.</text>
</comment>
<protein>
    <submittedName>
        <fullName evidence="1">Uncharacterized protein</fullName>
    </submittedName>
</protein>
<accession>A0ACC0C7V7</accession>
<dbReference type="Proteomes" id="UP001060085">
    <property type="component" value="Linkage Group LG01"/>
</dbReference>
<gene>
    <name evidence="1" type="ORF">M9H77_02212</name>
</gene>
<reference evidence="2" key="1">
    <citation type="journal article" date="2023" name="Nat. Plants">
        <title>Single-cell RNA sequencing provides a high-resolution roadmap for understanding the multicellular compartmentation of specialized metabolism.</title>
        <authorList>
            <person name="Sun S."/>
            <person name="Shen X."/>
            <person name="Li Y."/>
            <person name="Li Y."/>
            <person name="Wang S."/>
            <person name="Li R."/>
            <person name="Zhang H."/>
            <person name="Shen G."/>
            <person name="Guo B."/>
            <person name="Wei J."/>
            <person name="Xu J."/>
            <person name="St-Pierre B."/>
            <person name="Chen S."/>
            <person name="Sun C."/>
        </authorList>
    </citation>
    <scope>NUCLEOTIDE SEQUENCE [LARGE SCALE GENOMIC DNA]</scope>
</reference>
<keyword evidence="2" id="KW-1185">Reference proteome</keyword>